<dbReference type="PANTHER" id="PTHR46550">
    <property type="entry name" value="F-BOX ONLY PROTEIN 3"/>
    <property type="match status" value="1"/>
</dbReference>
<name>A0ABR2W8T8_9FUNG</name>
<comment type="caution">
    <text evidence="5">The sequence shown here is derived from an EMBL/GenBank/DDBJ whole genome shotgun (WGS) entry which is preliminary data.</text>
</comment>
<keyword evidence="6" id="KW-1185">Reference proteome</keyword>
<evidence type="ECO:0000256" key="2">
    <source>
        <dbReference type="ARBA" id="ARBA00022786"/>
    </source>
</evidence>
<feature type="region of interest" description="Disordered" evidence="3">
    <location>
        <begin position="59"/>
        <end position="78"/>
    </location>
</feature>
<sequence length="342" mass="38972">MTDINPTTFQKTESPSRNLVYPSHSPKCLPVRSNTGCQAKNIPFGSTNGKQILNINKENSNKPQLNDSSGNNHDNNTIQSSNIQLQNHIWDKNNPTTSLNSLPAEIILLIFSFLSGQDVYRVCQVCKYFNQLCQDDRLWRMMVCRRFGRHHLRTLGIGQKCKEVYREKSDMRISIANGFARQGQGSNSFREFDELSASGMVLCLNDFYGFYSKATLEGVPRGRYDVVWKIKVFHRSYMRNTLFIARVLGVPEELEIESGTDRFVTLSDKSEEIQNGHFVELDPGISFFQRTAGMGWFDLVAPQPLVVDGSYCYSDIGFEIISDRDSWKTGLVLDYVELRKVA</sequence>
<feature type="compositionally biased region" description="Polar residues" evidence="3">
    <location>
        <begin position="1"/>
        <end position="17"/>
    </location>
</feature>
<comment type="pathway">
    <text evidence="1">Protein modification; protein ubiquitination.</text>
</comment>
<evidence type="ECO:0000256" key="1">
    <source>
        <dbReference type="ARBA" id="ARBA00004906"/>
    </source>
</evidence>
<dbReference type="InterPro" id="IPR052121">
    <property type="entry name" value="F-box_SCF_Substrate_Recog"/>
</dbReference>
<proteinExistence type="predicted"/>
<reference evidence="5 6" key="1">
    <citation type="submission" date="2023-04" db="EMBL/GenBank/DDBJ databases">
        <title>Genome of Basidiobolus ranarum AG-B5.</title>
        <authorList>
            <person name="Stajich J.E."/>
            <person name="Carter-House D."/>
            <person name="Gryganskyi A."/>
        </authorList>
    </citation>
    <scope>NUCLEOTIDE SEQUENCE [LARGE SCALE GENOMIC DNA]</scope>
    <source>
        <strain evidence="5 6">AG-B5</strain>
    </source>
</reference>
<dbReference type="Proteomes" id="UP001479436">
    <property type="component" value="Unassembled WGS sequence"/>
</dbReference>
<dbReference type="Pfam" id="PF12937">
    <property type="entry name" value="F-box-like"/>
    <property type="match status" value="1"/>
</dbReference>
<evidence type="ECO:0000313" key="6">
    <source>
        <dbReference type="Proteomes" id="UP001479436"/>
    </source>
</evidence>
<dbReference type="InterPro" id="IPR001810">
    <property type="entry name" value="F-box_dom"/>
</dbReference>
<dbReference type="PROSITE" id="PS50181">
    <property type="entry name" value="FBOX"/>
    <property type="match status" value="1"/>
</dbReference>
<evidence type="ECO:0000256" key="3">
    <source>
        <dbReference type="SAM" id="MobiDB-lite"/>
    </source>
</evidence>
<dbReference type="InterPro" id="IPR036047">
    <property type="entry name" value="F-box-like_dom_sf"/>
</dbReference>
<feature type="domain" description="F-box" evidence="4">
    <location>
        <begin position="96"/>
        <end position="142"/>
    </location>
</feature>
<dbReference type="EMBL" id="JASJQH010006921">
    <property type="protein sequence ID" value="KAK9727424.1"/>
    <property type="molecule type" value="Genomic_DNA"/>
</dbReference>
<evidence type="ECO:0000259" key="4">
    <source>
        <dbReference type="PROSITE" id="PS50181"/>
    </source>
</evidence>
<protein>
    <recommendedName>
        <fullName evidence="4">F-box domain-containing protein</fullName>
    </recommendedName>
</protein>
<dbReference type="SMART" id="SM00256">
    <property type="entry name" value="FBOX"/>
    <property type="match status" value="1"/>
</dbReference>
<gene>
    <name evidence="5" type="ORF">K7432_001863</name>
</gene>
<dbReference type="Gene3D" id="1.20.1280.50">
    <property type="match status" value="1"/>
</dbReference>
<dbReference type="SUPFAM" id="SSF81383">
    <property type="entry name" value="F-box domain"/>
    <property type="match status" value="1"/>
</dbReference>
<keyword evidence="2" id="KW-0833">Ubl conjugation pathway</keyword>
<dbReference type="PANTHER" id="PTHR46550:SF1">
    <property type="entry name" value="F-BOX PROTEIN 3"/>
    <property type="match status" value="1"/>
</dbReference>
<organism evidence="5 6">
    <name type="scientific">Basidiobolus ranarum</name>
    <dbReference type="NCBI Taxonomy" id="34480"/>
    <lineage>
        <taxon>Eukaryota</taxon>
        <taxon>Fungi</taxon>
        <taxon>Fungi incertae sedis</taxon>
        <taxon>Zoopagomycota</taxon>
        <taxon>Entomophthoromycotina</taxon>
        <taxon>Basidiobolomycetes</taxon>
        <taxon>Basidiobolales</taxon>
        <taxon>Basidiobolaceae</taxon>
        <taxon>Basidiobolus</taxon>
    </lineage>
</organism>
<accession>A0ABR2W8T8</accession>
<feature type="region of interest" description="Disordered" evidence="3">
    <location>
        <begin position="1"/>
        <end position="21"/>
    </location>
</feature>
<evidence type="ECO:0000313" key="5">
    <source>
        <dbReference type="EMBL" id="KAK9727424.1"/>
    </source>
</evidence>